<gene>
    <name evidence="1" type="ORF">BG006_011156</name>
</gene>
<name>A0A9P5SF41_9FUNG</name>
<dbReference type="Proteomes" id="UP000696485">
    <property type="component" value="Unassembled WGS sequence"/>
</dbReference>
<dbReference type="InterPro" id="IPR032675">
    <property type="entry name" value="LRR_dom_sf"/>
</dbReference>
<evidence type="ECO:0000313" key="1">
    <source>
        <dbReference type="EMBL" id="KAF9325350.1"/>
    </source>
</evidence>
<protein>
    <recommendedName>
        <fullName evidence="3">Leucine-rich repeat-containing protein</fullName>
    </recommendedName>
</protein>
<accession>A0A9P5SF41</accession>
<evidence type="ECO:0008006" key="3">
    <source>
        <dbReference type="Google" id="ProtNLM"/>
    </source>
</evidence>
<reference evidence="1" key="1">
    <citation type="journal article" date="2020" name="Fungal Divers.">
        <title>Resolving the Mortierellaceae phylogeny through synthesis of multi-gene phylogenetics and phylogenomics.</title>
        <authorList>
            <person name="Vandepol N."/>
            <person name="Liber J."/>
            <person name="Desiro A."/>
            <person name="Na H."/>
            <person name="Kennedy M."/>
            <person name="Barry K."/>
            <person name="Grigoriev I.V."/>
            <person name="Miller A.N."/>
            <person name="O'Donnell K."/>
            <person name="Stajich J.E."/>
            <person name="Bonito G."/>
        </authorList>
    </citation>
    <scope>NUCLEOTIDE SEQUENCE</scope>
    <source>
        <strain evidence="1">NVP1</strain>
    </source>
</reference>
<evidence type="ECO:0000313" key="2">
    <source>
        <dbReference type="Proteomes" id="UP000696485"/>
    </source>
</evidence>
<dbReference type="Gene3D" id="3.80.10.10">
    <property type="entry name" value="Ribonuclease Inhibitor"/>
    <property type="match status" value="1"/>
</dbReference>
<dbReference type="AlphaFoldDB" id="A0A9P5SF41"/>
<dbReference type="SUPFAM" id="SSF52047">
    <property type="entry name" value="RNI-like"/>
    <property type="match status" value="1"/>
</dbReference>
<proteinExistence type="predicted"/>
<organism evidence="1 2">
    <name type="scientific">Podila minutissima</name>
    <dbReference type="NCBI Taxonomy" id="64525"/>
    <lineage>
        <taxon>Eukaryota</taxon>
        <taxon>Fungi</taxon>
        <taxon>Fungi incertae sedis</taxon>
        <taxon>Mucoromycota</taxon>
        <taxon>Mortierellomycotina</taxon>
        <taxon>Mortierellomycetes</taxon>
        <taxon>Mortierellales</taxon>
        <taxon>Mortierellaceae</taxon>
        <taxon>Podila</taxon>
    </lineage>
</organism>
<comment type="caution">
    <text evidence="1">The sequence shown here is derived from an EMBL/GenBank/DDBJ whole genome shotgun (WGS) entry which is preliminary data.</text>
</comment>
<dbReference type="EMBL" id="JAAAUY010000938">
    <property type="protein sequence ID" value="KAF9325350.1"/>
    <property type="molecule type" value="Genomic_DNA"/>
</dbReference>
<keyword evidence="2" id="KW-1185">Reference proteome</keyword>
<sequence>MEDTQGRMIAQLASSRGDCEFPGNRTHDVLEADADPTLGQRQQDLDDLVDIQFMFCDRDHIFSSLSDYSASFLDMAAQQHPSVLTLFTLDIPRVSRVGLTLVRNILGRSSLEHLHILCTPFNSIMFESIAQVLGLVPWSTLKSLVLSGNNIYESIRQWLLPVVAPQLIHLLIQGTGSTKQELSHSSVLFLHKLIYTSPLQECHFKNIDMKVKRDWELIRAEEVEP</sequence>